<keyword evidence="7 8" id="KW-0472">Membrane</keyword>
<feature type="transmembrane region" description="Helical" evidence="8">
    <location>
        <begin position="205"/>
        <end position="222"/>
    </location>
</feature>
<protein>
    <submittedName>
        <fullName evidence="9">Glycosyltransferase</fullName>
    </submittedName>
</protein>
<keyword evidence="5 8" id="KW-0812">Transmembrane</keyword>
<evidence type="ECO:0000256" key="3">
    <source>
        <dbReference type="ARBA" id="ARBA00022676"/>
    </source>
</evidence>
<keyword evidence="10" id="KW-1185">Reference proteome</keyword>
<evidence type="ECO:0000256" key="4">
    <source>
        <dbReference type="ARBA" id="ARBA00022679"/>
    </source>
</evidence>
<feature type="transmembrane region" description="Helical" evidence="8">
    <location>
        <begin position="178"/>
        <end position="199"/>
    </location>
</feature>
<evidence type="ECO:0000256" key="7">
    <source>
        <dbReference type="ARBA" id="ARBA00023136"/>
    </source>
</evidence>
<gene>
    <name evidence="9" type="ORF">H8S47_11675</name>
</gene>
<evidence type="ECO:0000256" key="2">
    <source>
        <dbReference type="ARBA" id="ARBA00022475"/>
    </source>
</evidence>
<comment type="caution">
    <text evidence="9">The sequence shown here is derived from an EMBL/GenBank/DDBJ whole genome shotgun (WGS) entry which is preliminary data.</text>
</comment>
<feature type="transmembrane region" description="Helical" evidence="8">
    <location>
        <begin position="12"/>
        <end position="37"/>
    </location>
</feature>
<feature type="transmembrane region" description="Helical" evidence="8">
    <location>
        <begin position="267"/>
        <end position="288"/>
    </location>
</feature>
<reference evidence="9 10" key="1">
    <citation type="submission" date="2020-08" db="EMBL/GenBank/DDBJ databases">
        <title>Putative novel bacterial strains isolated from necrotic wheat leaf tissues caused by Xanthomonas translucens.</title>
        <authorList>
            <person name="Tambong J.T."/>
        </authorList>
    </citation>
    <scope>NUCLEOTIDE SEQUENCE [LARGE SCALE GENOMIC DNA]</scope>
    <source>
        <strain evidence="10">DOAB 1063</strain>
    </source>
</reference>
<feature type="transmembrane region" description="Helical" evidence="8">
    <location>
        <begin position="229"/>
        <end position="247"/>
    </location>
</feature>
<dbReference type="RefSeq" id="WP_187504030.1">
    <property type="nucleotide sequence ID" value="NZ_CP162536.1"/>
</dbReference>
<evidence type="ECO:0000256" key="8">
    <source>
        <dbReference type="SAM" id="Phobius"/>
    </source>
</evidence>
<evidence type="ECO:0000256" key="6">
    <source>
        <dbReference type="ARBA" id="ARBA00022989"/>
    </source>
</evidence>
<name>A0ABR7APF7_9SPHN</name>
<keyword evidence="4" id="KW-0808">Transferase</keyword>
<evidence type="ECO:0000313" key="10">
    <source>
        <dbReference type="Proteomes" id="UP000597613"/>
    </source>
</evidence>
<keyword evidence="3" id="KW-0328">Glycosyltransferase</keyword>
<keyword evidence="6 8" id="KW-1133">Transmembrane helix</keyword>
<feature type="transmembrane region" description="Helical" evidence="8">
    <location>
        <begin position="43"/>
        <end position="63"/>
    </location>
</feature>
<dbReference type="Proteomes" id="UP000597613">
    <property type="component" value="Unassembled WGS sequence"/>
</dbReference>
<dbReference type="InterPro" id="IPR050297">
    <property type="entry name" value="LipidA_mod_glycosyltrf_83"/>
</dbReference>
<dbReference type="PANTHER" id="PTHR33908:SF11">
    <property type="entry name" value="MEMBRANE PROTEIN"/>
    <property type="match status" value="1"/>
</dbReference>
<accession>A0ABR7APF7</accession>
<feature type="transmembrane region" description="Helical" evidence="8">
    <location>
        <begin position="70"/>
        <end position="90"/>
    </location>
</feature>
<feature type="transmembrane region" description="Helical" evidence="8">
    <location>
        <begin position="390"/>
        <end position="410"/>
    </location>
</feature>
<dbReference type="EMBL" id="JACONT010000023">
    <property type="protein sequence ID" value="MBC3942334.1"/>
    <property type="molecule type" value="Genomic_DNA"/>
</dbReference>
<keyword evidence="2" id="KW-1003">Cell membrane</keyword>
<organism evidence="9 10">
    <name type="scientific">Sphingomonas albertensis</name>
    <dbReference type="NCBI Taxonomy" id="2762591"/>
    <lineage>
        <taxon>Bacteria</taxon>
        <taxon>Pseudomonadati</taxon>
        <taxon>Pseudomonadota</taxon>
        <taxon>Alphaproteobacteria</taxon>
        <taxon>Sphingomonadales</taxon>
        <taxon>Sphingomonadaceae</taxon>
        <taxon>Sphingomonas</taxon>
    </lineage>
</organism>
<proteinExistence type="predicted"/>
<sequence>MVFPRSSIDWRTARIAVALSLAMFAGYGLSSFPGLWASWQVPAITPLFVAAWIVAAILPLILLRHAPPALTVSMMAALAIALRIAAAVVADGRIPPGDARNYVVLAQHLLEGRGLVIADHYMGVEVRALYPPVYPILLAAWGAMVGFSTASLTLLATIVDLATAGAMILLARMLGNRSAGLAAAWLYLIWPSVLLSTPLAQKEGVCALLAVLLAIQWVRLAAKRDAGAARWYAAMGLGVTAGVLTLTQPGEAPLVMMFGMVSAAACGWRRAIVAGLRAVPFAVLAILLPWWIRNALIFGAFVPLTSAGGYGLWIGNNPDATGHWMPPPPQLYGMAEIAFGKAAAAIAIDWIVQHPMDFVRNTLAKAVRGWGVAESGASRIAGLRPTISPLIPPIVFAVSQMAHLGLLAGAARSAWRRQTPGMTLLLLLVLACVVQTLAFGVWFEFDERHRDFATPFLLLLAAFGFADARASEGERDRSGRE</sequence>
<comment type="subcellular location">
    <subcellularLocation>
        <location evidence="1">Cell membrane</location>
        <topology evidence="1">Multi-pass membrane protein</topology>
    </subcellularLocation>
</comment>
<evidence type="ECO:0000313" key="9">
    <source>
        <dbReference type="EMBL" id="MBC3942334.1"/>
    </source>
</evidence>
<feature type="transmembrane region" description="Helical" evidence="8">
    <location>
        <begin position="422"/>
        <end position="440"/>
    </location>
</feature>
<evidence type="ECO:0000256" key="5">
    <source>
        <dbReference type="ARBA" id="ARBA00022692"/>
    </source>
</evidence>
<feature type="transmembrane region" description="Helical" evidence="8">
    <location>
        <begin position="295"/>
        <end position="315"/>
    </location>
</feature>
<evidence type="ECO:0000256" key="1">
    <source>
        <dbReference type="ARBA" id="ARBA00004651"/>
    </source>
</evidence>
<dbReference type="PANTHER" id="PTHR33908">
    <property type="entry name" value="MANNOSYLTRANSFERASE YKCB-RELATED"/>
    <property type="match status" value="1"/>
</dbReference>
<feature type="transmembrane region" description="Helical" evidence="8">
    <location>
        <begin position="138"/>
        <end position="171"/>
    </location>
</feature>